<evidence type="ECO:0000313" key="2">
    <source>
        <dbReference type="EMBL" id="APE96326.1"/>
    </source>
</evidence>
<feature type="region of interest" description="Disordered" evidence="1">
    <location>
        <begin position="1"/>
        <end position="30"/>
    </location>
</feature>
<sequence length="79" mass="8883">MIYWRGSKKMRRSDWSRNSTRRKIGPPIASRNSLGIRTINSERATIGRLSRGIRLTTSSLSRRSAIDGISTTVTSLPHV</sequence>
<organism evidence="2 3">
    <name type="scientific">Halodesulfurarchaeum formicicum</name>
    <dbReference type="NCBI Taxonomy" id="1873524"/>
    <lineage>
        <taxon>Archaea</taxon>
        <taxon>Methanobacteriati</taxon>
        <taxon>Methanobacteriota</taxon>
        <taxon>Stenosarchaea group</taxon>
        <taxon>Halobacteria</taxon>
        <taxon>Halobacteriales</taxon>
        <taxon>Halobacteriaceae</taxon>
        <taxon>Halodesulfurarchaeum</taxon>
    </lineage>
</organism>
<evidence type="ECO:0000256" key="1">
    <source>
        <dbReference type="SAM" id="MobiDB-lite"/>
    </source>
</evidence>
<keyword evidence="3" id="KW-1185">Reference proteome</keyword>
<evidence type="ECO:0000313" key="3">
    <source>
        <dbReference type="Proteomes" id="UP000186165"/>
    </source>
</evidence>
<feature type="compositionally biased region" description="Basic residues" evidence="1">
    <location>
        <begin position="1"/>
        <end position="11"/>
    </location>
</feature>
<dbReference type="KEGG" id="hhsr:HSR6_1894"/>
<accession>A0A1J1ADV7</accession>
<name>A0A1J1ADV7_9EURY</name>
<protein>
    <submittedName>
        <fullName evidence="2">Cytotoxic translational repressor of toxin-antitoxin stability system</fullName>
    </submittedName>
</protein>
<dbReference type="EMBL" id="CP016804">
    <property type="protein sequence ID" value="APE96326.1"/>
    <property type="molecule type" value="Genomic_DNA"/>
</dbReference>
<dbReference type="AlphaFoldDB" id="A0A1J1ADV7"/>
<dbReference type="Proteomes" id="UP000186165">
    <property type="component" value="Chromosome"/>
</dbReference>
<gene>
    <name evidence="2" type="ORF">HSR6_1894</name>
</gene>
<proteinExistence type="predicted"/>
<reference evidence="3" key="1">
    <citation type="submission" date="2016-08" db="EMBL/GenBank/DDBJ databases">
        <title>Discovery of first anaerobic lithoheterotrophic haloarchae widely represented in hypersaline habitats.</title>
        <authorList>
            <person name="Sorokin D.Y."/>
            <person name="Kublanov I.V."/>
            <person name="Roman P."/>
            <person name="Sinninghe Damste J.S."/>
            <person name="Golyshin P.N."/>
            <person name="Rojo D."/>
            <person name="Ciordia S."/>
            <person name="Mena Md.C."/>
            <person name="Ferrer M."/>
            <person name="Smedile F."/>
            <person name="Messina E."/>
            <person name="La Cono V."/>
            <person name="Yakimov M.M."/>
        </authorList>
    </citation>
    <scope>NUCLEOTIDE SEQUENCE [LARGE SCALE GENOMIC DNA]</scope>
    <source>
        <strain evidence="3">HSR6</strain>
    </source>
</reference>